<dbReference type="GO" id="GO:0005634">
    <property type="term" value="C:nucleus"/>
    <property type="evidence" value="ECO:0007669"/>
    <property type="project" value="UniProtKB-SubCell"/>
</dbReference>
<proteinExistence type="predicted"/>
<dbReference type="Gene3D" id="3.30.710.10">
    <property type="entry name" value="Potassium Channel Kv1.1, Chain A"/>
    <property type="match status" value="1"/>
</dbReference>
<reference evidence="1" key="1">
    <citation type="submission" date="2022-10" db="EMBL/GenBank/DDBJ databases">
        <authorList>
            <person name="Byrne P K."/>
        </authorList>
    </citation>
    <scope>NUCLEOTIDE SEQUENCE</scope>
    <source>
        <strain evidence="1">IFO1802</strain>
    </source>
</reference>
<dbReference type="InterPro" id="IPR011333">
    <property type="entry name" value="SKP1/BTB/POZ_sf"/>
</dbReference>
<keyword evidence="2" id="KW-1185">Reference proteome</keyword>
<organism evidence="1 2">
    <name type="scientific">Saccharomyces kudriavzevii (strain ATCC MYA-4449 / AS 2.2408 / CBS 8840 / NBRC 1802 / NCYC 2889)</name>
    <name type="common">Yeast</name>
    <dbReference type="NCBI Taxonomy" id="226230"/>
    <lineage>
        <taxon>Eukaryota</taxon>
        <taxon>Fungi</taxon>
        <taxon>Dikarya</taxon>
        <taxon>Ascomycota</taxon>
        <taxon>Saccharomycotina</taxon>
        <taxon>Saccharomycetes</taxon>
        <taxon>Saccharomycetales</taxon>
        <taxon>Saccharomycetaceae</taxon>
        <taxon>Saccharomyces</taxon>
    </lineage>
</organism>
<gene>
    <name evidence="1" type="primary">SKDI16G2240</name>
    <name evidence="1" type="ORF">SKDI_16G2240</name>
</gene>
<dbReference type="GO" id="GO:0006511">
    <property type="term" value="P:ubiquitin-dependent protein catabolic process"/>
    <property type="evidence" value="ECO:0007669"/>
    <property type="project" value="InterPro"/>
</dbReference>
<evidence type="ECO:0000313" key="1">
    <source>
        <dbReference type="EMBL" id="CAI4053470.1"/>
    </source>
</evidence>
<dbReference type="InterPro" id="IPR016073">
    <property type="entry name" value="Skp1_comp_POZ"/>
</dbReference>
<dbReference type="PANTHER" id="PTHR20648">
    <property type="entry name" value="ELONGIN-C"/>
    <property type="match status" value="1"/>
</dbReference>
<dbReference type="CDD" id="cd18321">
    <property type="entry name" value="BTB_POZ_EloC"/>
    <property type="match status" value="1"/>
</dbReference>
<name>A0AA35J969_SACK1</name>
<dbReference type="Proteomes" id="UP001162087">
    <property type="component" value="Chromosome 16"/>
</dbReference>
<dbReference type="InterPro" id="IPR039948">
    <property type="entry name" value="ELC1"/>
</dbReference>
<sequence length="103" mass="11788">MCQDPVTLVSKDNKEYEVSRSAAMVSPTLKAMIEGSFEENKGRIELKQFDSHILEKVVEYLNYNFKYGGTNVEEDDEEDEIPEFDIPTEMSLELLLAADYLSI</sequence>
<dbReference type="Pfam" id="PF03931">
    <property type="entry name" value="Skp1_POZ"/>
    <property type="match status" value="1"/>
</dbReference>
<dbReference type="InterPro" id="IPR001232">
    <property type="entry name" value="SKP1-like"/>
</dbReference>
<dbReference type="SMART" id="SM00512">
    <property type="entry name" value="Skp1"/>
    <property type="match status" value="1"/>
</dbReference>
<dbReference type="SUPFAM" id="SSF54695">
    <property type="entry name" value="POZ domain"/>
    <property type="match status" value="1"/>
</dbReference>
<protein>
    <submittedName>
        <fullName evidence="1">Uncharacterized protein</fullName>
    </submittedName>
</protein>
<dbReference type="EMBL" id="OX365911">
    <property type="protein sequence ID" value="CAI4053470.1"/>
    <property type="molecule type" value="Genomic_DNA"/>
</dbReference>
<dbReference type="OrthoDB" id="249087at2759"/>
<accession>A0AA35J969</accession>
<evidence type="ECO:0000313" key="2">
    <source>
        <dbReference type="Proteomes" id="UP001162087"/>
    </source>
</evidence>